<dbReference type="STRING" id="270918.APR42_05995"/>
<dbReference type="RefSeq" id="WP_057482010.1">
    <property type="nucleotide sequence ID" value="NZ_BMWR01000001.1"/>
</dbReference>
<name>A0A0Q9ZDS0_9FLAO</name>
<gene>
    <name evidence="2" type="ORF">APR42_05995</name>
</gene>
<sequence>MIKEGSNVKWKWGNGEAKGKVTKTYAEEVTKTIDGSEITRKGEEGNKALFIEQEDGSKVLKLESEVSKSD</sequence>
<reference evidence="2" key="1">
    <citation type="submission" date="2015-10" db="EMBL/GenBank/DDBJ databases">
        <title>Draft genome sequence of Salegentibacter mishustinae KCTC 12263.</title>
        <authorList>
            <person name="Lin W."/>
            <person name="Zheng Q."/>
        </authorList>
    </citation>
    <scope>NUCLEOTIDE SEQUENCE [LARGE SCALE GENOMIC DNA]</scope>
    <source>
        <strain evidence="2">KCTC 12263</strain>
    </source>
</reference>
<feature type="domain" description="Hypervirulence associated protein TUDOR" evidence="1">
    <location>
        <begin position="5"/>
        <end position="66"/>
    </location>
</feature>
<evidence type="ECO:0000259" key="1">
    <source>
        <dbReference type="Pfam" id="PF11160"/>
    </source>
</evidence>
<evidence type="ECO:0000313" key="2">
    <source>
        <dbReference type="EMBL" id="KRG28338.1"/>
    </source>
</evidence>
<dbReference type="EMBL" id="LKTP01000023">
    <property type="protein sequence ID" value="KRG28338.1"/>
    <property type="molecule type" value="Genomic_DNA"/>
</dbReference>
<dbReference type="Proteomes" id="UP000051643">
    <property type="component" value="Unassembled WGS sequence"/>
</dbReference>
<keyword evidence="3" id="KW-1185">Reference proteome</keyword>
<comment type="caution">
    <text evidence="2">The sequence shown here is derived from an EMBL/GenBank/DDBJ whole genome shotgun (WGS) entry which is preliminary data.</text>
</comment>
<proteinExistence type="predicted"/>
<dbReference type="Pfam" id="PF11160">
    <property type="entry name" value="Hva1_TUDOR"/>
    <property type="match status" value="1"/>
</dbReference>
<dbReference type="OrthoDB" id="283968at2"/>
<dbReference type="AlphaFoldDB" id="A0A0Q9ZDS0"/>
<evidence type="ECO:0000313" key="3">
    <source>
        <dbReference type="Proteomes" id="UP000051643"/>
    </source>
</evidence>
<organism evidence="2 3">
    <name type="scientific">Salegentibacter mishustinae</name>
    <dbReference type="NCBI Taxonomy" id="270918"/>
    <lineage>
        <taxon>Bacteria</taxon>
        <taxon>Pseudomonadati</taxon>
        <taxon>Bacteroidota</taxon>
        <taxon>Flavobacteriia</taxon>
        <taxon>Flavobacteriales</taxon>
        <taxon>Flavobacteriaceae</taxon>
        <taxon>Salegentibacter</taxon>
    </lineage>
</organism>
<accession>A0A0Q9ZDS0</accession>
<protein>
    <recommendedName>
        <fullName evidence="1">Hypervirulence associated protein TUDOR domain-containing protein</fullName>
    </recommendedName>
</protein>
<dbReference type="InterPro" id="IPR021331">
    <property type="entry name" value="Hva1_TUDOR"/>
</dbReference>